<dbReference type="SUPFAM" id="SSF159888">
    <property type="entry name" value="YdhG-like"/>
    <property type="match status" value="1"/>
</dbReference>
<feature type="domain" description="YdhG-like" evidence="1">
    <location>
        <begin position="15"/>
        <end position="112"/>
    </location>
</feature>
<accession>A0A3E1YIG9</accession>
<evidence type="ECO:0000259" key="1">
    <source>
        <dbReference type="Pfam" id="PF08818"/>
    </source>
</evidence>
<dbReference type="PIRSF" id="PIRSF021308">
    <property type="entry name" value="UCP021308"/>
    <property type="match status" value="1"/>
</dbReference>
<comment type="caution">
    <text evidence="2">The sequence shown here is derived from an EMBL/GenBank/DDBJ whole genome shotgun (WGS) entry which is preliminary data.</text>
</comment>
<dbReference type="InterPro" id="IPR016786">
    <property type="entry name" value="YdeI_bac"/>
</dbReference>
<name>A0A3E1YIG9_9BACT</name>
<dbReference type="AlphaFoldDB" id="A0A3E1YIG9"/>
<proteinExistence type="predicted"/>
<protein>
    <recommendedName>
        <fullName evidence="1">YdhG-like domain-containing protein</fullName>
    </recommendedName>
</protein>
<dbReference type="EMBL" id="QPMM01000001">
    <property type="protein sequence ID" value="RFS27040.1"/>
    <property type="molecule type" value="Genomic_DNA"/>
</dbReference>
<dbReference type="Pfam" id="PF08818">
    <property type="entry name" value="DUF1801"/>
    <property type="match status" value="1"/>
</dbReference>
<reference evidence="2 3" key="1">
    <citation type="submission" date="2018-07" db="EMBL/GenBank/DDBJ databases">
        <title>Chitinophaga K2CV101002-2 sp. nov., isolated from a monsoon evergreen broad-leaved forest soil.</title>
        <authorList>
            <person name="Lv Y."/>
        </authorList>
    </citation>
    <scope>NUCLEOTIDE SEQUENCE [LARGE SCALE GENOMIC DNA]</scope>
    <source>
        <strain evidence="2 3">GDMCC 1.1288</strain>
    </source>
</reference>
<dbReference type="InterPro" id="IPR014922">
    <property type="entry name" value="YdhG-like"/>
</dbReference>
<dbReference type="Gene3D" id="3.90.1150.200">
    <property type="match status" value="1"/>
</dbReference>
<evidence type="ECO:0000313" key="3">
    <source>
        <dbReference type="Proteomes" id="UP000260644"/>
    </source>
</evidence>
<evidence type="ECO:0000313" key="2">
    <source>
        <dbReference type="EMBL" id="RFS27040.1"/>
    </source>
</evidence>
<dbReference type="Proteomes" id="UP000260644">
    <property type="component" value="Unassembled WGS sequence"/>
</dbReference>
<gene>
    <name evidence="2" type="ORF">DVR12_02010</name>
</gene>
<dbReference type="OrthoDB" id="214150at2"/>
<dbReference type="Pfam" id="PF13376">
    <property type="entry name" value="OmdA"/>
    <property type="match status" value="1"/>
</dbReference>
<organism evidence="2 3">
    <name type="scientific">Chitinophaga silvatica</name>
    <dbReference type="NCBI Taxonomy" id="2282649"/>
    <lineage>
        <taxon>Bacteria</taxon>
        <taxon>Pseudomonadati</taxon>
        <taxon>Bacteroidota</taxon>
        <taxon>Chitinophagia</taxon>
        <taxon>Chitinophagales</taxon>
        <taxon>Chitinophagaceae</taxon>
        <taxon>Chitinophaga</taxon>
    </lineage>
</organism>
<keyword evidence="3" id="KW-1185">Reference proteome</keyword>
<sequence length="192" mass="22151">MNPEVDWFFSKDTKWQEEYNKLRKIILDTGLVEELKWGCPCYSYNGKNIVLIHGFKDYCALLFFKGVLLGDPEGLLIQQTPNVQGPRQMRFTSLKEINQQAAVIKSYVYEAIEVEKAGLEIKLKKPAEFEMAEEFKEQLEKVKGLKKAFESLTPGRQRAYLLHFSTPKLSKTRMARVEKSIPQILEGKGLDD</sequence>